<dbReference type="Pfam" id="PF13505">
    <property type="entry name" value="OMP_b-brl"/>
    <property type="match status" value="1"/>
</dbReference>
<evidence type="ECO:0000256" key="2">
    <source>
        <dbReference type="SAM" id="SignalP"/>
    </source>
</evidence>
<gene>
    <name evidence="4" type="ORF">DX873_00945</name>
</gene>
<proteinExistence type="predicted"/>
<keyword evidence="1 2" id="KW-0732">Signal</keyword>
<evidence type="ECO:0000313" key="5">
    <source>
        <dbReference type="Proteomes" id="UP000261828"/>
    </source>
</evidence>
<evidence type="ECO:0000259" key="3">
    <source>
        <dbReference type="Pfam" id="PF13505"/>
    </source>
</evidence>
<dbReference type="SUPFAM" id="SSF56925">
    <property type="entry name" value="OMPA-like"/>
    <property type="match status" value="1"/>
</dbReference>
<dbReference type="InterPro" id="IPR011250">
    <property type="entry name" value="OMP/PagP_B-barrel"/>
</dbReference>
<keyword evidence="5" id="KW-1185">Reference proteome</keyword>
<dbReference type="Gene3D" id="2.40.160.20">
    <property type="match status" value="1"/>
</dbReference>
<reference evidence="4 5" key="1">
    <citation type="submission" date="2018-08" db="EMBL/GenBank/DDBJ databases">
        <title>Muricauda nanhaiensis sp. nov., isolated from seawater of the South China Sea.</title>
        <authorList>
            <person name="Dang Y."/>
        </authorList>
    </citation>
    <scope>NUCLEOTIDE SEQUENCE [LARGE SCALE GENOMIC DNA]</scope>
    <source>
        <strain evidence="4 5">SM1704</strain>
    </source>
</reference>
<evidence type="ECO:0000256" key="1">
    <source>
        <dbReference type="ARBA" id="ARBA00022729"/>
    </source>
</evidence>
<accession>A0A371JSQ1</accession>
<comment type="caution">
    <text evidence="4">The sequence shown here is derived from an EMBL/GenBank/DDBJ whole genome shotgun (WGS) entry which is preliminary data.</text>
</comment>
<dbReference type="EMBL" id="QTJX01000001">
    <property type="protein sequence ID" value="RDY60779.1"/>
    <property type="molecule type" value="Genomic_DNA"/>
</dbReference>
<dbReference type="AlphaFoldDB" id="A0A371JSQ1"/>
<evidence type="ECO:0000313" key="4">
    <source>
        <dbReference type="EMBL" id="RDY60779.1"/>
    </source>
</evidence>
<dbReference type="InterPro" id="IPR027385">
    <property type="entry name" value="Beta-barrel_OMP"/>
</dbReference>
<sequence length="200" mass="22254">MNLKMRKILSIFIFSLALMSNAQLDNKRVYVGVNYPLAVGDNAFEVVQGGIIDLEAGFDFVALGPVKLGFSTNVMFSEGDPNDLGEPTPFKKSKSTLVQPRFNATLDSKALPKLRPSVGLGYTFQSLSNDLKLGREDMGYDEKPSFDGLNVNLGLRYDVISIIYIKAQYDYIRLSKKQGYVDSDFFRNIGLLKFGIGVRI</sequence>
<feature type="chain" id="PRO_5016613134" description="Outer membrane protein beta-barrel domain-containing protein" evidence="2">
    <location>
        <begin position="25"/>
        <end position="200"/>
    </location>
</feature>
<dbReference type="Proteomes" id="UP000261828">
    <property type="component" value="Unassembled WGS sequence"/>
</dbReference>
<dbReference type="OrthoDB" id="1438113at2"/>
<protein>
    <recommendedName>
        <fullName evidence="3">Outer membrane protein beta-barrel domain-containing protein</fullName>
    </recommendedName>
</protein>
<feature type="domain" description="Outer membrane protein beta-barrel" evidence="3">
    <location>
        <begin position="12"/>
        <end position="181"/>
    </location>
</feature>
<name>A0A371JSQ1_9FLAO</name>
<feature type="signal peptide" evidence="2">
    <location>
        <begin position="1"/>
        <end position="24"/>
    </location>
</feature>
<organism evidence="4 5">
    <name type="scientific">Flagellimonas nanhaiensis</name>
    <dbReference type="NCBI Taxonomy" id="2292706"/>
    <lineage>
        <taxon>Bacteria</taxon>
        <taxon>Pseudomonadati</taxon>
        <taxon>Bacteroidota</taxon>
        <taxon>Flavobacteriia</taxon>
        <taxon>Flavobacteriales</taxon>
        <taxon>Flavobacteriaceae</taxon>
        <taxon>Flagellimonas</taxon>
    </lineage>
</organism>